<comment type="caution">
    <text evidence="6">The sequence shown here is derived from an EMBL/GenBank/DDBJ whole genome shotgun (WGS) entry which is preliminary data.</text>
</comment>
<dbReference type="Gene3D" id="3.80.30.30">
    <property type="match status" value="1"/>
</dbReference>
<dbReference type="SFLD" id="SFLDG01084">
    <property type="entry name" value="Uncharacterised_Radical_SAM_Su"/>
    <property type="match status" value="1"/>
</dbReference>
<dbReference type="SUPFAM" id="SSF102114">
    <property type="entry name" value="Radical SAM enzymes"/>
    <property type="match status" value="1"/>
</dbReference>
<keyword evidence="3" id="KW-0411">Iron-sulfur</keyword>
<dbReference type="Pfam" id="PF04055">
    <property type="entry name" value="Radical_SAM"/>
    <property type="match status" value="1"/>
</dbReference>
<dbReference type="CDD" id="cd01335">
    <property type="entry name" value="Radical_SAM"/>
    <property type="match status" value="1"/>
</dbReference>
<sequence length="289" mass="32305">MRYIETKTILSKLRTADRWFGIAYNMNLYRGCQHGCIYCDTRSDCYGIGDIAQIAVKRNALELLPAELRARRKKRATIGTGSMNDPYMPVERELRLTRRALGMIADERFPVHVITKSSLAERDADILQEISATYAAVSFTVTCADDALSVRTEPGAPASSERFRAMAALAAKGIYTGVTMMPLLPLINDTRENVEAIVRRAKDAGASYILPMFGVTLRSGSREHFHAALERGFPGLKARYEACFGNRYECFGPNCRALDDTFRNLCAKLGIATRMEFYRPASAQQQTLF</sequence>
<dbReference type="SFLD" id="SFLDS00029">
    <property type="entry name" value="Radical_SAM"/>
    <property type="match status" value="1"/>
</dbReference>
<dbReference type="OrthoDB" id="9785699at2"/>
<dbReference type="Proteomes" id="UP001205035">
    <property type="component" value="Unassembled WGS sequence"/>
</dbReference>
<gene>
    <name evidence="6" type="ORF">B5G41_11295</name>
    <name evidence="5" type="ORF">NE651_02415</name>
</gene>
<keyword evidence="2" id="KW-0408">Iron</keyword>
<keyword evidence="1" id="KW-0479">Metal-binding</keyword>
<dbReference type="PROSITE" id="PS51918">
    <property type="entry name" value="RADICAL_SAM"/>
    <property type="match status" value="1"/>
</dbReference>
<dbReference type="GO" id="GO:0046872">
    <property type="term" value="F:metal ion binding"/>
    <property type="evidence" value="ECO:0007669"/>
    <property type="project" value="UniProtKB-KW"/>
</dbReference>
<evidence type="ECO:0000256" key="2">
    <source>
        <dbReference type="ARBA" id="ARBA00023004"/>
    </source>
</evidence>
<dbReference type="Proteomes" id="UP000195772">
    <property type="component" value="Unassembled WGS sequence"/>
</dbReference>
<evidence type="ECO:0000313" key="7">
    <source>
        <dbReference type="Proteomes" id="UP000195772"/>
    </source>
</evidence>
<dbReference type="AlphaFoldDB" id="A0A1Y3QSI2"/>
<organism evidence="6 7">
    <name type="scientific">Alistipes onderdonkii</name>
    <dbReference type="NCBI Taxonomy" id="328813"/>
    <lineage>
        <taxon>Bacteria</taxon>
        <taxon>Pseudomonadati</taxon>
        <taxon>Bacteroidota</taxon>
        <taxon>Bacteroidia</taxon>
        <taxon>Bacteroidales</taxon>
        <taxon>Rikenellaceae</taxon>
        <taxon>Alistipes</taxon>
    </lineage>
</organism>
<reference evidence="6" key="2">
    <citation type="journal article" date="2018" name="BMC Genomics">
        <title>Whole genome sequencing and function prediction of 133 gut anaerobes isolated from chicken caecum in pure cultures.</title>
        <authorList>
            <person name="Medvecky M."/>
            <person name="Cejkova D."/>
            <person name="Polansky O."/>
            <person name="Karasova D."/>
            <person name="Kubasova T."/>
            <person name="Cizek A."/>
            <person name="Rychlik I."/>
        </authorList>
    </citation>
    <scope>NUCLEOTIDE SEQUENCE</scope>
    <source>
        <strain evidence="6">An90</strain>
    </source>
</reference>
<reference evidence="5" key="3">
    <citation type="submission" date="2022-06" db="EMBL/GenBank/DDBJ databases">
        <title>Isolation of gut microbiota from human fecal samples.</title>
        <authorList>
            <person name="Pamer E.G."/>
            <person name="Barat B."/>
            <person name="Waligurski E."/>
            <person name="Medina S."/>
            <person name="Paddock L."/>
            <person name="Mostad J."/>
        </authorList>
    </citation>
    <scope>NUCLEOTIDE SEQUENCE</scope>
    <source>
        <strain evidence="5">DFI.6.22</strain>
    </source>
</reference>
<dbReference type="PANTHER" id="PTHR43432">
    <property type="entry name" value="SLR0285 PROTEIN"/>
    <property type="match status" value="1"/>
</dbReference>
<protein>
    <submittedName>
        <fullName evidence="6">Radical SAM protein</fullName>
    </submittedName>
</protein>
<evidence type="ECO:0000259" key="4">
    <source>
        <dbReference type="PROSITE" id="PS51918"/>
    </source>
</evidence>
<reference evidence="7" key="1">
    <citation type="submission" date="2017-04" db="EMBL/GenBank/DDBJ databases">
        <title>Function of individual gut microbiota members based on whole genome sequencing of pure cultures obtained from chicken caecum.</title>
        <authorList>
            <person name="Medvecky M."/>
            <person name="Cejkova D."/>
            <person name="Polansky O."/>
            <person name="Karasova D."/>
            <person name="Kubasova T."/>
            <person name="Cizek A."/>
            <person name="Rychlik I."/>
        </authorList>
    </citation>
    <scope>NUCLEOTIDE SEQUENCE [LARGE SCALE GENOMIC DNA]</scope>
    <source>
        <strain evidence="7">An90</strain>
    </source>
</reference>
<dbReference type="GO" id="GO:0003824">
    <property type="term" value="F:catalytic activity"/>
    <property type="evidence" value="ECO:0007669"/>
    <property type="project" value="InterPro"/>
</dbReference>
<evidence type="ECO:0000256" key="3">
    <source>
        <dbReference type="ARBA" id="ARBA00023014"/>
    </source>
</evidence>
<dbReference type="RefSeq" id="WP_022331688.1">
    <property type="nucleotide sequence ID" value="NZ_AP031440.1"/>
</dbReference>
<feature type="domain" description="Radical SAM core" evidence="4">
    <location>
        <begin position="18"/>
        <end position="247"/>
    </location>
</feature>
<dbReference type="GO" id="GO:0051536">
    <property type="term" value="F:iron-sulfur cluster binding"/>
    <property type="evidence" value="ECO:0007669"/>
    <property type="project" value="UniProtKB-KW"/>
</dbReference>
<evidence type="ECO:0000256" key="1">
    <source>
        <dbReference type="ARBA" id="ARBA00022723"/>
    </source>
</evidence>
<dbReference type="InterPro" id="IPR058240">
    <property type="entry name" value="rSAM_sf"/>
</dbReference>
<dbReference type="EMBL" id="NFHB01000007">
    <property type="protein sequence ID" value="OUN02622.1"/>
    <property type="molecule type" value="Genomic_DNA"/>
</dbReference>
<dbReference type="PANTHER" id="PTHR43432:SF5">
    <property type="entry name" value="ELP3_MIAA_NIFB-LIKE RADICAL SAM CORE DOMAIN-CONTAINING PROTEIN"/>
    <property type="match status" value="1"/>
</dbReference>
<dbReference type="eggNOG" id="COG1533">
    <property type="taxonomic scope" value="Bacteria"/>
</dbReference>
<dbReference type="InterPro" id="IPR007197">
    <property type="entry name" value="rSAM"/>
</dbReference>
<dbReference type="EMBL" id="JANGBQ010000003">
    <property type="protein sequence ID" value="MCQ5081740.1"/>
    <property type="molecule type" value="Genomic_DNA"/>
</dbReference>
<accession>A0A1Y3QSI2</accession>
<proteinExistence type="predicted"/>
<name>A0A1Y3QSI2_9BACT</name>
<dbReference type="InterPro" id="IPR040086">
    <property type="entry name" value="MJ0683-like"/>
</dbReference>
<evidence type="ECO:0000313" key="5">
    <source>
        <dbReference type="EMBL" id="MCQ5081740.1"/>
    </source>
</evidence>
<evidence type="ECO:0000313" key="6">
    <source>
        <dbReference type="EMBL" id="OUN02622.1"/>
    </source>
</evidence>